<evidence type="ECO:0008006" key="3">
    <source>
        <dbReference type="Google" id="ProtNLM"/>
    </source>
</evidence>
<feature type="transmembrane region" description="Helical" evidence="1">
    <location>
        <begin position="48"/>
        <end position="67"/>
    </location>
</feature>
<evidence type="ECO:0000313" key="2">
    <source>
        <dbReference type="EMBL" id="GAI10341.1"/>
    </source>
</evidence>
<comment type="caution">
    <text evidence="2">The sequence shown here is derived from an EMBL/GenBank/DDBJ whole genome shotgun (WGS) entry which is preliminary data.</text>
</comment>
<keyword evidence="1" id="KW-1133">Transmembrane helix</keyword>
<dbReference type="AlphaFoldDB" id="X1LX11"/>
<feature type="non-terminal residue" evidence="2">
    <location>
        <position position="1"/>
    </location>
</feature>
<dbReference type="PANTHER" id="PTHR42867">
    <property type="entry name" value="MEMBRANE PROTEIN-RELATED"/>
    <property type="match status" value="1"/>
</dbReference>
<accession>X1LX11</accession>
<evidence type="ECO:0000256" key="1">
    <source>
        <dbReference type="SAM" id="Phobius"/>
    </source>
</evidence>
<sequence>GGQAVIEGVMMRGKRNLAMSVRRPDGKLEVIKQPLANIYKGRLREIPLARGVIVLIETLVLGVQALFQSAQIASAEEEKIPTAALWGIVAASMAFAVALFFITPLLATRYFDIYIASDLISNLIEGLVRIGIFIAYLKLIGLFPDIKRVFAYHGAEHKVVNAYEAGCPLELEAIKSYSTAHARCGTSFIFAVLIIAIIIFALLGRPSLWLSILSRIILLPVIAALGYEVTRFGASHAKNILAQVLLAPGLMLQAMTTREPDDSQLEAAISALNEVIEADNSEGKEN</sequence>
<dbReference type="PANTHER" id="PTHR42867:SF1">
    <property type="entry name" value="MEMBRANE PROTEIN-RELATED"/>
    <property type="match status" value="1"/>
</dbReference>
<dbReference type="InterPro" id="IPR010787">
    <property type="entry name" value="DUF1385"/>
</dbReference>
<protein>
    <recommendedName>
        <fullName evidence="3">DUF1385 domain-containing protein</fullName>
    </recommendedName>
</protein>
<feature type="transmembrane region" description="Helical" evidence="1">
    <location>
        <begin position="184"/>
        <end position="203"/>
    </location>
</feature>
<keyword evidence="1" id="KW-0472">Membrane</keyword>
<proteinExistence type="predicted"/>
<feature type="transmembrane region" description="Helical" evidence="1">
    <location>
        <begin position="209"/>
        <end position="229"/>
    </location>
</feature>
<name>X1LX11_9ZZZZ</name>
<organism evidence="2">
    <name type="scientific">marine sediment metagenome</name>
    <dbReference type="NCBI Taxonomy" id="412755"/>
    <lineage>
        <taxon>unclassified sequences</taxon>
        <taxon>metagenomes</taxon>
        <taxon>ecological metagenomes</taxon>
    </lineage>
</organism>
<feature type="transmembrane region" description="Helical" evidence="1">
    <location>
        <begin position="83"/>
        <end position="107"/>
    </location>
</feature>
<reference evidence="2" key="1">
    <citation type="journal article" date="2014" name="Front. Microbiol.">
        <title>High frequency of phylogenetically diverse reductive dehalogenase-homologous genes in deep subseafloor sedimentary metagenomes.</title>
        <authorList>
            <person name="Kawai M."/>
            <person name="Futagami T."/>
            <person name="Toyoda A."/>
            <person name="Takaki Y."/>
            <person name="Nishi S."/>
            <person name="Hori S."/>
            <person name="Arai W."/>
            <person name="Tsubouchi T."/>
            <person name="Morono Y."/>
            <person name="Uchiyama I."/>
            <person name="Ito T."/>
            <person name="Fujiyama A."/>
            <person name="Inagaki F."/>
            <person name="Takami H."/>
        </authorList>
    </citation>
    <scope>NUCLEOTIDE SEQUENCE</scope>
    <source>
        <strain evidence="2">Expedition CK06-06</strain>
    </source>
</reference>
<gene>
    <name evidence="2" type="ORF">S06H3_15462</name>
</gene>
<dbReference type="EMBL" id="BARV01007612">
    <property type="protein sequence ID" value="GAI10341.1"/>
    <property type="molecule type" value="Genomic_DNA"/>
</dbReference>
<dbReference type="Pfam" id="PF07136">
    <property type="entry name" value="DUF1385"/>
    <property type="match status" value="1"/>
</dbReference>
<keyword evidence="1" id="KW-0812">Transmembrane</keyword>